<keyword evidence="2" id="KW-1185">Reference proteome</keyword>
<organism evidence="1 2">
    <name type="scientific">Streptomyces mordarskii</name>
    <dbReference type="NCBI Taxonomy" id="1226758"/>
    <lineage>
        <taxon>Bacteria</taxon>
        <taxon>Bacillati</taxon>
        <taxon>Actinomycetota</taxon>
        <taxon>Actinomycetes</taxon>
        <taxon>Kitasatosporales</taxon>
        <taxon>Streptomycetaceae</taxon>
        <taxon>Streptomyces</taxon>
    </lineage>
</organism>
<accession>A0ABN1DT20</accession>
<protein>
    <submittedName>
        <fullName evidence="1">Uncharacterized protein</fullName>
    </submittedName>
</protein>
<dbReference type="EMBL" id="BAAABZ010000059">
    <property type="protein sequence ID" value="GAA0551493.1"/>
    <property type="molecule type" value="Genomic_DNA"/>
</dbReference>
<evidence type="ECO:0000313" key="2">
    <source>
        <dbReference type="Proteomes" id="UP001501576"/>
    </source>
</evidence>
<evidence type="ECO:0000313" key="1">
    <source>
        <dbReference type="EMBL" id="GAA0551493.1"/>
    </source>
</evidence>
<gene>
    <name evidence="1" type="ORF">GCM10010390_62210</name>
</gene>
<reference evidence="1 2" key="1">
    <citation type="journal article" date="2019" name="Int. J. Syst. Evol. Microbiol.">
        <title>The Global Catalogue of Microorganisms (GCM) 10K type strain sequencing project: providing services to taxonomists for standard genome sequencing and annotation.</title>
        <authorList>
            <consortium name="The Broad Institute Genomics Platform"/>
            <consortium name="The Broad Institute Genome Sequencing Center for Infectious Disease"/>
            <person name="Wu L."/>
            <person name="Ma J."/>
        </authorList>
    </citation>
    <scope>NUCLEOTIDE SEQUENCE [LARGE SCALE GENOMIC DNA]</scope>
    <source>
        <strain evidence="1 2">JCM 5052</strain>
    </source>
</reference>
<dbReference type="Proteomes" id="UP001501576">
    <property type="component" value="Unassembled WGS sequence"/>
</dbReference>
<dbReference type="RefSeq" id="WP_428838134.1">
    <property type="nucleotide sequence ID" value="NZ_BAAABZ010000059.1"/>
</dbReference>
<proteinExistence type="predicted"/>
<sequence>MKDVNTDQVEGTSTAAVNDALADRPHRVLGLGIPRRELRRYGTIDEHLAVRIDGVIAGAYG</sequence>
<comment type="caution">
    <text evidence="1">The sequence shown here is derived from an EMBL/GenBank/DDBJ whole genome shotgun (WGS) entry which is preliminary data.</text>
</comment>
<name>A0ABN1DT20_9ACTN</name>